<evidence type="ECO:0000313" key="4">
    <source>
        <dbReference type="Proteomes" id="UP001049176"/>
    </source>
</evidence>
<evidence type="ECO:0000256" key="1">
    <source>
        <dbReference type="SAM" id="MobiDB-lite"/>
    </source>
</evidence>
<keyword evidence="2" id="KW-0812">Transmembrane</keyword>
<protein>
    <submittedName>
        <fullName evidence="3">Uncharacterized protein</fullName>
    </submittedName>
</protein>
<sequence length="132" mass="14601">MASWFDVISFLLTALFFGGVIYGVLYLVRSVTQGIETTKEKLKERGYDVSAGGVKVKTSKRFDRDDYVDATQRGFVKAMEASTFRKGGAQTTPRSQSLGVDSPPLVKRTTSSNSVSSEKSEKKGLFTRKKKE</sequence>
<evidence type="ECO:0000313" key="3">
    <source>
        <dbReference type="EMBL" id="KAG7087316.1"/>
    </source>
</evidence>
<feature type="compositionally biased region" description="Polar residues" evidence="1">
    <location>
        <begin position="89"/>
        <end position="99"/>
    </location>
</feature>
<organism evidence="3 4">
    <name type="scientific">Marasmius oreades</name>
    <name type="common">fairy-ring Marasmius</name>
    <dbReference type="NCBI Taxonomy" id="181124"/>
    <lineage>
        <taxon>Eukaryota</taxon>
        <taxon>Fungi</taxon>
        <taxon>Dikarya</taxon>
        <taxon>Basidiomycota</taxon>
        <taxon>Agaricomycotina</taxon>
        <taxon>Agaricomycetes</taxon>
        <taxon>Agaricomycetidae</taxon>
        <taxon>Agaricales</taxon>
        <taxon>Marasmiineae</taxon>
        <taxon>Marasmiaceae</taxon>
        <taxon>Marasmius</taxon>
    </lineage>
</organism>
<dbReference type="EMBL" id="CM032189">
    <property type="protein sequence ID" value="KAG7087316.1"/>
    <property type="molecule type" value="Genomic_DNA"/>
</dbReference>
<proteinExistence type="predicted"/>
<keyword evidence="2" id="KW-0472">Membrane</keyword>
<dbReference type="KEGG" id="more:E1B28_013293"/>
<dbReference type="RefSeq" id="XP_043003787.1">
    <property type="nucleotide sequence ID" value="XM_043158440.1"/>
</dbReference>
<evidence type="ECO:0000256" key="2">
    <source>
        <dbReference type="SAM" id="Phobius"/>
    </source>
</evidence>
<comment type="caution">
    <text evidence="3">The sequence shown here is derived from an EMBL/GenBank/DDBJ whole genome shotgun (WGS) entry which is preliminary data.</text>
</comment>
<accession>A0A9P7UNV8</accession>
<dbReference type="OrthoDB" id="2505950at2759"/>
<dbReference type="GeneID" id="66082368"/>
<gene>
    <name evidence="3" type="ORF">E1B28_013293</name>
</gene>
<feature type="region of interest" description="Disordered" evidence="1">
    <location>
        <begin position="83"/>
        <end position="132"/>
    </location>
</feature>
<keyword evidence="4" id="KW-1185">Reference proteome</keyword>
<dbReference type="Proteomes" id="UP001049176">
    <property type="component" value="Chromosome 9"/>
</dbReference>
<name>A0A9P7UNV8_9AGAR</name>
<reference evidence="3" key="1">
    <citation type="journal article" date="2021" name="Genome Biol. Evol.">
        <title>The assembled and annotated genome of the fairy-ring fungus Marasmius oreades.</title>
        <authorList>
            <person name="Hiltunen M."/>
            <person name="Ament-Velasquez S.L."/>
            <person name="Johannesson H."/>
        </authorList>
    </citation>
    <scope>NUCLEOTIDE SEQUENCE</scope>
    <source>
        <strain evidence="3">03SP1</strain>
    </source>
</reference>
<feature type="transmembrane region" description="Helical" evidence="2">
    <location>
        <begin position="7"/>
        <end position="28"/>
    </location>
</feature>
<keyword evidence="2" id="KW-1133">Transmembrane helix</keyword>
<dbReference type="AlphaFoldDB" id="A0A9P7UNV8"/>
<feature type="compositionally biased region" description="Low complexity" evidence="1">
    <location>
        <begin position="106"/>
        <end position="117"/>
    </location>
</feature>